<organism evidence="2 3">
    <name type="scientific">Paractinoplanes atraurantiacus</name>
    <dbReference type="NCBI Taxonomy" id="1036182"/>
    <lineage>
        <taxon>Bacteria</taxon>
        <taxon>Bacillati</taxon>
        <taxon>Actinomycetota</taxon>
        <taxon>Actinomycetes</taxon>
        <taxon>Micromonosporales</taxon>
        <taxon>Micromonosporaceae</taxon>
        <taxon>Paractinoplanes</taxon>
    </lineage>
</organism>
<feature type="domain" description="HTH marR-type" evidence="1">
    <location>
        <begin position="1"/>
        <end position="142"/>
    </location>
</feature>
<dbReference type="EMBL" id="OBDY01000003">
    <property type="protein sequence ID" value="SNY29682.1"/>
    <property type="molecule type" value="Genomic_DNA"/>
</dbReference>
<reference evidence="2 3" key="1">
    <citation type="submission" date="2017-09" db="EMBL/GenBank/DDBJ databases">
        <authorList>
            <person name="Ehlers B."/>
            <person name="Leendertz F.H."/>
        </authorList>
    </citation>
    <scope>NUCLEOTIDE SEQUENCE [LARGE SCALE GENOMIC DNA]</scope>
    <source>
        <strain evidence="2 3">CGMCC 4.6857</strain>
    </source>
</reference>
<keyword evidence="3" id="KW-1185">Reference proteome</keyword>
<dbReference type="OrthoDB" id="9806864at2"/>
<dbReference type="InterPro" id="IPR036390">
    <property type="entry name" value="WH_DNA-bd_sf"/>
</dbReference>
<name>A0A285H1N7_9ACTN</name>
<dbReference type="SMART" id="SM00347">
    <property type="entry name" value="HTH_MARR"/>
    <property type="match status" value="1"/>
</dbReference>
<sequence length="150" mass="15979">MASDRPRTPVGSVSFRLGVLGVSQEAQFAAGLAGLELKPKHVAVLSVLRLKGAESQLELSQVMRVAPSLVVLLVDQLEIRGAVRRVRDPADRRKQQVHLTVEGARLLEAATEVSARLDEELIASLSADDRAALARVLDRLAAGDGLLSGT</sequence>
<keyword evidence="2" id="KW-0238">DNA-binding</keyword>
<dbReference type="GO" id="GO:0006950">
    <property type="term" value="P:response to stress"/>
    <property type="evidence" value="ECO:0007669"/>
    <property type="project" value="TreeGrafter"/>
</dbReference>
<evidence type="ECO:0000313" key="2">
    <source>
        <dbReference type="EMBL" id="SNY29682.1"/>
    </source>
</evidence>
<accession>A0A285H1N7</accession>
<dbReference type="InterPro" id="IPR039422">
    <property type="entry name" value="MarR/SlyA-like"/>
</dbReference>
<dbReference type="Pfam" id="PF01047">
    <property type="entry name" value="MarR"/>
    <property type="match status" value="1"/>
</dbReference>
<dbReference type="GO" id="GO:0003677">
    <property type="term" value="F:DNA binding"/>
    <property type="evidence" value="ECO:0007669"/>
    <property type="project" value="UniProtKB-KW"/>
</dbReference>
<dbReference type="AlphaFoldDB" id="A0A285H1N7"/>
<gene>
    <name evidence="2" type="ORF">SAMN05421748_103288</name>
</gene>
<dbReference type="InterPro" id="IPR000835">
    <property type="entry name" value="HTH_MarR-typ"/>
</dbReference>
<dbReference type="Proteomes" id="UP000219612">
    <property type="component" value="Unassembled WGS sequence"/>
</dbReference>
<dbReference type="SUPFAM" id="SSF46785">
    <property type="entry name" value="Winged helix' DNA-binding domain"/>
    <property type="match status" value="1"/>
</dbReference>
<dbReference type="RefSeq" id="WP_097319540.1">
    <property type="nucleotide sequence ID" value="NZ_OBDY01000003.1"/>
</dbReference>
<evidence type="ECO:0000313" key="3">
    <source>
        <dbReference type="Proteomes" id="UP000219612"/>
    </source>
</evidence>
<proteinExistence type="predicted"/>
<dbReference type="PANTHER" id="PTHR33164:SF95">
    <property type="entry name" value="TRANSCRIPTIONAL REGULATOR"/>
    <property type="match status" value="1"/>
</dbReference>
<dbReference type="PANTHER" id="PTHR33164">
    <property type="entry name" value="TRANSCRIPTIONAL REGULATOR, MARR FAMILY"/>
    <property type="match status" value="1"/>
</dbReference>
<protein>
    <submittedName>
        <fullName evidence="2">DNA-binding transcriptional regulator, MarR family</fullName>
    </submittedName>
</protein>
<dbReference type="InterPro" id="IPR036388">
    <property type="entry name" value="WH-like_DNA-bd_sf"/>
</dbReference>
<dbReference type="PRINTS" id="PR00598">
    <property type="entry name" value="HTHMARR"/>
</dbReference>
<dbReference type="Gene3D" id="1.10.10.10">
    <property type="entry name" value="Winged helix-like DNA-binding domain superfamily/Winged helix DNA-binding domain"/>
    <property type="match status" value="1"/>
</dbReference>
<dbReference type="PROSITE" id="PS50995">
    <property type="entry name" value="HTH_MARR_2"/>
    <property type="match status" value="1"/>
</dbReference>
<dbReference type="GO" id="GO:0003700">
    <property type="term" value="F:DNA-binding transcription factor activity"/>
    <property type="evidence" value="ECO:0007669"/>
    <property type="project" value="InterPro"/>
</dbReference>
<evidence type="ECO:0000259" key="1">
    <source>
        <dbReference type="PROSITE" id="PS50995"/>
    </source>
</evidence>